<keyword evidence="3" id="KW-0472">Membrane</keyword>
<dbReference type="Proteomes" id="UP000294567">
    <property type="component" value="Unassembled WGS sequence"/>
</dbReference>
<dbReference type="EMBL" id="SMAE01000008">
    <property type="protein sequence ID" value="TCS88483.1"/>
    <property type="molecule type" value="Genomic_DNA"/>
</dbReference>
<gene>
    <name evidence="4" type="ORF">EDD65_10815</name>
</gene>
<dbReference type="CDD" id="cd07187">
    <property type="entry name" value="YvcK_like"/>
    <property type="match status" value="1"/>
</dbReference>
<evidence type="ECO:0000256" key="3">
    <source>
        <dbReference type="SAM" id="Phobius"/>
    </source>
</evidence>
<evidence type="ECO:0000256" key="2">
    <source>
        <dbReference type="HAMAP-Rule" id="MF_00973"/>
    </source>
</evidence>
<dbReference type="OrthoDB" id="9783842at2"/>
<dbReference type="InterPro" id="IPR002882">
    <property type="entry name" value="CofD"/>
</dbReference>
<proteinExistence type="inferred from homology"/>
<dbReference type="GO" id="GO:0005737">
    <property type="term" value="C:cytoplasm"/>
    <property type="evidence" value="ECO:0007669"/>
    <property type="project" value="UniProtKB-SubCell"/>
</dbReference>
<dbReference type="HAMAP" id="MF_00973">
    <property type="entry name" value="Gluconeogen_factor"/>
    <property type="match status" value="1"/>
</dbReference>
<feature type="transmembrane region" description="Helical" evidence="3">
    <location>
        <begin position="46"/>
        <end position="64"/>
    </location>
</feature>
<dbReference type="RefSeq" id="WP_132027967.1">
    <property type="nucleotide sequence ID" value="NZ_CP068564.1"/>
</dbReference>
<comment type="caution">
    <text evidence="4">The sequence shown here is derived from an EMBL/GenBank/DDBJ whole genome shotgun (WGS) entry which is preliminary data.</text>
</comment>
<dbReference type="InterPro" id="IPR010119">
    <property type="entry name" value="Gluconeogen_factor"/>
</dbReference>
<comment type="similarity">
    <text evidence="2">Belongs to the gluconeogenesis factor family.</text>
</comment>
<reference evidence="4 5" key="1">
    <citation type="submission" date="2019-03" db="EMBL/GenBank/DDBJ databases">
        <title>Genomic Encyclopedia of Type Strains, Phase IV (KMG-IV): sequencing the most valuable type-strain genomes for metagenomic binning, comparative biology and taxonomic classification.</title>
        <authorList>
            <person name="Goeker M."/>
        </authorList>
    </citation>
    <scope>NUCLEOTIDE SEQUENCE [LARGE SCALE GENOMIC DNA]</scope>
    <source>
        <strain evidence="4 5">DSM 26752</strain>
    </source>
</reference>
<dbReference type="NCBIfam" id="TIGR01826">
    <property type="entry name" value="CofD_related"/>
    <property type="match status" value="1"/>
</dbReference>
<dbReference type="PANTHER" id="PTHR30135:SF3">
    <property type="entry name" value="GLUCONEOGENESIS FACTOR-RELATED"/>
    <property type="match status" value="1"/>
</dbReference>
<dbReference type="SUPFAM" id="SSF142338">
    <property type="entry name" value="CofD-like"/>
    <property type="match status" value="1"/>
</dbReference>
<evidence type="ECO:0000313" key="5">
    <source>
        <dbReference type="Proteomes" id="UP000294567"/>
    </source>
</evidence>
<evidence type="ECO:0000313" key="4">
    <source>
        <dbReference type="EMBL" id="TCS88483.1"/>
    </source>
</evidence>
<keyword evidence="1 2" id="KW-0963">Cytoplasm</keyword>
<dbReference type="GO" id="GO:0043743">
    <property type="term" value="F:LPPG:FO 2-phospho-L-lactate transferase activity"/>
    <property type="evidence" value="ECO:0007669"/>
    <property type="project" value="InterPro"/>
</dbReference>
<dbReference type="Gene3D" id="3.40.50.10680">
    <property type="entry name" value="CofD-like domains"/>
    <property type="match status" value="1"/>
</dbReference>
<organism evidence="4 5">
    <name type="scientific">Keratinibaculum paraultunense</name>
    <dbReference type="NCBI Taxonomy" id="1278232"/>
    <lineage>
        <taxon>Bacteria</taxon>
        <taxon>Bacillati</taxon>
        <taxon>Bacillota</taxon>
        <taxon>Tissierellia</taxon>
        <taxon>Tissierellales</taxon>
        <taxon>Tepidimicrobiaceae</taxon>
        <taxon>Keratinibaculum</taxon>
    </lineage>
</organism>
<dbReference type="PANTHER" id="PTHR30135">
    <property type="entry name" value="UNCHARACTERIZED PROTEIN YVCK-RELATED"/>
    <property type="match status" value="1"/>
</dbReference>
<dbReference type="Pfam" id="PF01933">
    <property type="entry name" value="CofD"/>
    <property type="match status" value="1"/>
</dbReference>
<feature type="transmembrane region" description="Helical" evidence="3">
    <location>
        <begin position="12"/>
        <end position="34"/>
    </location>
</feature>
<name>A0A4R3KUI5_9FIRM</name>
<evidence type="ECO:0000256" key="1">
    <source>
        <dbReference type="ARBA" id="ARBA00022490"/>
    </source>
</evidence>
<comment type="function">
    <text evidence="2">Required for morphogenesis under gluconeogenic growth conditions.</text>
</comment>
<dbReference type="InterPro" id="IPR038136">
    <property type="entry name" value="CofD-like_dom_sf"/>
</dbReference>
<dbReference type="GO" id="GO:0008360">
    <property type="term" value="P:regulation of cell shape"/>
    <property type="evidence" value="ECO:0007669"/>
    <property type="project" value="UniProtKB-UniRule"/>
</dbReference>
<dbReference type="AlphaFoldDB" id="A0A4R3KUI5"/>
<protein>
    <recommendedName>
        <fullName evidence="2">Putative gluconeogenesis factor</fullName>
    </recommendedName>
</protein>
<accession>A0A4R3KUI5</accession>
<keyword evidence="3" id="KW-0812">Transmembrane</keyword>
<keyword evidence="5" id="KW-1185">Reference proteome</keyword>
<sequence length="423" mass="46994">MIKKYRPKLIITGWILLGIIGIFLLSMGLSDFMYKISINYKLSTKILLIITGTVLIIFSVTKSYNNVIKYVCKSNGNKDLNREDINNIIYRERVLSKGPKIVVIGGGTGLSVLLRGLKEFTSNITAIVTVADDGGGSGILREDLGMLPPGDIRSCILALANTEPIMEKLLQYRFSEGKLKGQNFGNLFLAAMNEICGSFEMAVKETSNVLAVTGKVLPMTLEDVVLYAELENGEIVKGESEIPKRCKEISSKIRRVYIEPKESYPLIEAIEAIEEADLIVLGPGSLYTSVIPNLLVNNIVDKIYESKAPKVYITNIMTQPGETDDYTVLDHVKGILSHSRKDLLDYVIANTGEIPQEVLKKYTSDGSKPVILGENDERILKEKGIRLIKENLIDIKKDYIRHNSILLSQLLVEIAKKKPIKSS</sequence>
<keyword evidence="3" id="KW-1133">Transmembrane helix</keyword>
<comment type="subcellular location">
    <subcellularLocation>
        <location evidence="2">Cytoplasm</location>
    </subcellularLocation>
</comment>